<accession>A0A120MKE4</accession>
<evidence type="ECO:0000313" key="4">
    <source>
        <dbReference type="Proteomes" id="UP000184204"/>
    </source>
</evidence>
<name>A0A120MKE4_ANAPI</name>
<evidence type="ECO:0000313" key="1">
    <source>
        <dbReference type="EMBL" id="AMJ42023.1"/>
    </source>
</evidence>
<dbReference type="EMBL" id="FQUA01000021">
    <property type="protein sequence ID" value="SHF14943.1"/>
    <property type="molecule type" value="Genomic_DNA"/>
</dbReference>
<dbReference type="Proteomes" id="UP000068026">
    <property type="component" value="Chromosome"/>
</dbReference>
<sequence>MAKADVKYDTREELLKPKGKNKVKILEQGKEILPFPEIPKKYK</sequence>
<reference evidence="3" key="2">
    <citation type="submission" date="2016-01" db="EMBL/GenBank/DDBJ databases">
        <authorList>
            <person name="Poehlein A."/>
            <person name="Schlien K."/>
            <person name="Gottschalk G."/>
            <person name="Buckel W."/>
            <person name="Daniel R."/>
        </authorList>
    </citation>
    <scope>NUCLEOTIDE SEQUENCE [LARGE SCALE GENOMIC DNA]</scope>
    <source>
        <strain evidence="3">X2</strain>
    </source>
</reference>
<organism evidence="2 4">
    <name type="scientific">Anaerotignum propionicum DSM 1682</name>
    <dbReference type="NCBI Taxonomy" id="991789"/>
    <lineage>
        <taxon>Bacteria</taxon>
        <taxon>Bacillati</taxon>
        <taxon>Bacillota</taxon>
        <taxon>Clostridia</taxon>
        <taxon>Lachnospirales</taxon>
        <taxon>Anaerotignaceae</taxon>
        <taxon>Anaerotignum</taxon>
    </lineage>
</organism>
<dbReference type="RefSeq" id="WP_257721880.1">
    <property type="nucleotide sequence ID" value="NZ_CP014223.1"/>
</dbReference>
<reference evidence="2" key="4">
    <citation type="submission" date="2016-11" db="EMBL/GenBank/DDBJ databases">
        <authorList>
            <person name="Varghese N."/>
            <person name="Submissions S."/>
        </authorList>
    </citation>
    <scope>NUCLEOTIDE SEQUENCE</scope>
    <source>
        <strain evidence="2">DSM 1682</strain>
    </source>
</reference>
<dbReference type="Proteomes" id="UP000184204">
    <property type="component" value="Unassembled WGS sequence"/>
</dbReference>
<keyword evidence="3" id="KW-1185">Reference proteome</keyword>
<dbReference type="KEGG" id="cpro:CPRO_24600"/>
<dbReference type="AlphaFoldDB" id="A0A120MKE4"/>
<reference evidence="1 3" key="1">
    <citation type="journal article" date="2016" name="Genome Announc.">
        <title>Complete Genome Sequence of the Amino Acid-Fermenting Clostridium propionicum X2 (DSM 1682).</title>
        <authorList>
            <person name="Poehlein A."/>
            <person name="Schlien K."/>
            <person name="Chowdhury N.P."/>
            <person name="Gottschalk G."/>
            <person name="Buckel W."/>
            <person name="Daniel R."/>
        </authorList>
    </citation>
    <scope>NUCLEOTIDE SEQUENCE [LARGE SCALE GENOMIC DNA]</scope>
    <source>
        <strain evidence="1 3">X2</strain>
    </source>
</reference>
<evidence type="ECO:0000313" key="2">
    <source>
        <dbReference type="EMBL" id="SHF14943.1"/>
    </source>
</evidence>
<protein>
    <submittedName>
        <fullName evidence="2">Uncharacterized protein</fullName>
    </submittedName>
</protein>
<evidence type="ECO:0000313" key="3">
    <source>
        <dbReference type="Proteomes" id="UP000068026"/>
    </source>
</evidence>
<proteinExistence type="predicted"/>
<gene>
    <name evidence="1" type="ORF">CPRO_24600</name>
    <name evidence="2" type="ORF">SAMN02745151_02934</name>
</gene>
<reference evidence="4" key="3">
    <citation type="submission" date="2016-11" db="EMBL/GenBank/DDBJ databases">
        <authorList>
            <person name="Jaros S."/>
            <person name="Januszkiewicz K."/>
            <person name="Wedrychowicz H."/>
        </authorList>
    </citation>
    <scope>NUCLEOTIDE SEQUENCE [LARGE SCALE GENOMIC DNA]</scope>
    <source>
        <strain evidence="4">DSM 1682</strain>
    </source>
</reference>
<dbReference type="EMBL" id="CP014223">
    <property type="protein sequence ID" value="AMJ42023.1"/>
    <property type="molecule type" value="Genomic_DNA"/>
</dbReference>